<evidence type="ECO:0000313" key="2">
    <source>
        <dbReference type="EMBL" id="ATQ68545.1"/>
    </source>
</evidence>
<feature type="transmembrane region" description="Helical" evidence="1">
    <location>
        <begin position="57"/>
        <end position="87"/>
    </location>
</feature>
<dbReference type="Pfam" id="PF01864">
    <property type="entry name" value="CarS-like"/>
    <property type="match status" value="2"/>
</dbReference>
<reference evidence="3" key="1">
    <citation type="submission" date="2017-10" db="EMBL/GenBank/DDBJ databases">
        <title>Completed PacBio SMRT sequence of Methylosinus trichosporium OB3b reveals presence of a third large plasmid.</title>
        <authorList>
            <person name="Charles T.C."/>
            <person name="Lynch M.D.J."/>
            <person name="Heil J.R."/>
            <person name="Cheng J."/>
        </authorList>
    </citation>
    <scope>NUCLEOTIDE SEQUENCE [LARGE SCALE GENOMIC DNA]</scope>
    <source>
        <strain evidence="3">OB3b</strain>
    </source>
</reference>
<evidence type="ECO:0000256" key="1">
    <source>
        <dbReference type="SAM" id="Phobius"/>
    </source>
</evidence>
<organism evidence="2 3">
    <name type="scientific">Methylosinus trichosporium (strain ATCC 35070 / NCIMB 11131 / UNIQEM 75 / OB3b)</name>
    <dbReference type="NCBI Taxonomy" id="595536"/>
    <lineage>
        <taxon>Bacteria</taxon>
        <taxon>Pseudomonadati</taxon>
        <taxon>Pseudomonadota</taxon>
        <taxon>Alphaproteobacteria</taxon>
        <taxon>Hyphomicrobiales</taxon>
        <taxon>Methylocystaceae</taxon>
        <taxon>Methylosinus</taxon>
    </lineage>
</organism>
<evidence type="ECO:0000313" key="3">
    <source>
        <dbReference type="Proteomes" id="UP000230709"/>
    </source>
</evidence>
<name>A0A2D2D0M2_METT3</name>
<dbReference type="PANTHER" id="PTHR39650:SF1">
    <property type="entry name" value="CDP-ARCHAEOL SYNTHASE"/>
    <property type="match status" value="1"/>
</dbReference>
<dbReference type="STRING" id="595536.GCA_000178815_02737"/>
<gene>
    <name evidence="2" type="ORF">CQW49_12140</name>
</gene>
<protein>
    <submittedName>
        <fullName evidence="2">CDP-archaeol synthase</fullName>
    </submittedName>
</protein>
<proteinExistence type="predicted"/>
<accession>A0A2D2D0M2</accession>
<dbReference type="RefSeq" id="WP_003613295.1">
    <property type="nucleotide sequence ID" value="NZ_ADVE02000001.1"/>
</dbReference>
<dbReference type="Proteomes" id="UP000230709">
    <property type="component" value="Chromosome"/>
</dbReference>
<keyword evidence="1" id="KW-0812">Transmembrane</keyword>
<keyword evidence="1" id="KW-1133">Transmembrane helix</keyword>
<sequence length="162" mass="17035">MDAVLVIKLSLLLFIANGAPVLAKRFSRFSGARPVDGGARFFDGRPLFGASKTWRGLLASLVATTLCAQALGLGAAIGATIGAGAMVGDLFSSFVKRRLARPVSSRALGLDQLPEALAPLLATARLMPLAPLEIFAATAAFCFGSLALSRLMFDLRVREQPF</sequence>
<dbReference type="InterPro" id="IPR032690">
    <property type="entry name" value="CarS"/>
</dbReference>
<dbReference type="AlphaFoldDB" id="A0A2D2D0M2"/>
<keyword evidence="1" id="KW-0472">Membrane</keyword>
<dbReference type="EMBL" id="CP023737">
    <property type="protein sequence ID" value="ATQ68545.1"/>
    <property type="molecule type" value="Genomic_DNA"/>
</dbReference>
<dbReference type="PANTHER" id="PTHR39650">
    <property type="entry name" value="CDP-ARCHAEOL SYNTHASE"/>
    <property type="match status" value="1"/>
</dbReference>
<feature type="transmembrane region" description="Helical" evidence="1">
    <location>
        <begin position="134"/>
        <end position="153"/>
    </location>
</feature>
<dbReference type="KEGG" id="mtw:CQW49_12140"/>
<keyword evidence="3" id="KW-1185">Reference proteome</keyword>